<dbReference type="RefSeq" id="WP_100669419.1">
    <property type="nucleotide sequence ID" value="NZ_NJGD01000001.1"/>
</dbReference>
<dbReference type="AlphaFoldDB" id="A0A2J0Z8N6"/>
<dbReference type="InterPro" id="IPR038713">
    <property type="entry name" value="Terminase_Gp1_N_sf"/>
</dbReference>
<reference evidence="3 4" key="1">
    <citation type="submission" date="2017-06" db="EMBL/GenBank/DDBJ databases">
        <title>Ensifer strains isolated from leguminous trees and herbs display diverse denitrification phenotypes with some acting as strong N2O sinks.</title>
        <authorList>
            <person name="Woliy K."/>
            <person name="Mania D."/>
            <person name="Bakken L.R."/>
            <person name="Frostegard A."/>
        </authorList>
    </citation>
    <scope>NUCLEOTIDE SEQUENCE [LARGE SCALE GENOMIC DNA]</scope>
    <source>
        <strain evidence="3 4">AC50a</strain>
    </source>
</reference>
<evidence type="ECO:0000256" key="1">
    <source>
        <dbReference type="ARBA" id="ARBA00022612"/>
    </source>
</evidence>
<keyword evidence="1" id="KW-1188">Viral release from host cell</keyword>
<accession>A0A2J0Z8N6</accession>
<name>A0A2J0Z8N6_RHIML</name>
<dbReference type="PANTHER" id="PTHR41328">
    <property type="entry name" value="TERMINASE SMALL SUBUNIT-RELATED"/>
    <property type="match status" value="1"/>
</dbReference>
<keyword evidence="2" id="KW-0231">Viral genome packaging</keyword>
<gene>
    <name evidence="3" type="ORF">CEJ86_00965</name>
</gene>
<organism evidence="3 4">
    <name type="scientific">Rhizobium meliloti</name>
    <name type="common">Ensifer meliloti</name>
    <name type="synonym">Sinorhizobium meliloti</name>
    <dbReference type="NCBI Taxonomy" id="382"/>
    <lineage>
        <taxon>Bacteria</taxon>
        <taxon>Pseudomonadati</taxon>
        <taxon>Pseudomonadota</taxon>
        <taxon>Alphaproteobacteria</taxon>
        <taxon>Hyphomicrobiales</taxon>
        <taxon>Rhizobiaceae</taxon>
        <taxon>Sinorhizobium/Ensifer group</taxon>
        <taxon>Sinorhizobium</taxon>
    </lineage>
</organism>
<dbReference type="InterPro" id="IPR052404">
    <property type="entry name" value="SPP1-like_terminase"/>
</dbReference>
<dbReference type="Proteomes" id="UP000231987">
    <property type="component" value="Unassembled WGS sequence"/>
</dbReference>
<dbReference type="Gene3D" id="1.10.10.1400">
    <property type="entry name" value="Terminase, small subunit, N-terminal DNA-binding domain, HTH motif"/>
    <property type="match status" value="1"/>
</dbReference>
<evidence type="ECO:0000313" key="4">
    <source>
        <dbReference type="Proteomes" id="UP000231987"/>
    </source>
</evidence>
<dbReference type="EMBL" id="NJGD01000001">
    <property type="protein sequence ID" value="PJR16808.1"/>
    <property type="molecule type" value="Genomic_DNA"/>
</dbReference>
<proteinExistence type="predicted"/>
<evidence type="ECO:0000313" key="3">
    <source>
        <dbReference type="EMBL" id="PJR16808.1"/>
    </source>
</evidence>
<dbReference type="PANTHER" id="PTHR41328:SF2">
    <property type="entry name" value="TERMINASE SMALL SUBUNIT"/>
    <property type="match status" value="1"/>
</dbReference>
<dbReference type="Pfam" id="PF03592">
    <property type="entry name" value="Terminase_2"/>
    <property type="match status" value="1"/>
</dbReference>
<protein>
    <submittedName>
        <fullName evidence="3">Terminase</fullName>
    </submittedName>
</protein>
<dbReference type="InterPro" id="IPR005335">
    <property type="entry name" value="Terminase_ssu"/>
</dbReference>
<sequence>MSGLNAQQLRFVSEYLIDLNATQAAIRAGYSAKTAHSQGQRLLKHVEAQKAIAEAQYKRAMKTETDAAFVLKRLADEVTADIADLYAEDGSIKPVKEWPLIWRQGLVSGIKVAEEGDGVVVREIKLSDRIKRLELLGKHISVNAFREQIGHGDPEGNPLPAPTVDEMSKNDIARRVAFLLAQGLHSAAK</sequence>
<comment type="caution">
    <text evidence="3">The sequence shown here is derived from an EMBL/GenBank/DDBJ whole genome shotgun (WGS) entry which is preliminary data.</text>
</comment>
<dbReference type="GO" id="GO:0051276">
    <property type="term" value="P:chromosome organization"/>
    <property type="evidence" value="ECO:0007669"/>
    <property type="project" value="InterPro"/>
</dbReference>
<evidence type="ECO:0000256" key="2">
    <source>
        <dbReference type="ARBA" id="ARBA00023219"/>
    </source>
</evidence>